<organism evidence="1 2">
    <name type="scientific">Panagrolaimus sp. JU765</name>
    <dbReference type="NCBI Taxonomy" id="591449"/>
    <lineage>
        <taxon>Eukaryota</taxon>
        <taxon>Metazoa</taxon>
        <taxon>Ecdysozoa</taxon>
        <taxon>Nematoda</taxon>
        <taxon>Chromadorea</taxon>
        <taxon>Rhabditida</taxon>
        <taxon>Tylenchina</taxon>
        <taxon>Panagrolaimomorpha</taxon>
        <taxon>Panagrolaimoidea</taxon>
        <taxon>Panagrolaimidae</taxon>
        <taxon>Panagrolaimus</taxon>
    </lineage>
</organism>
<sequence length="283" mass="33452">MFDKFNVDSVAKYYVSVEELCDNYVDSHVDHMFASKKDYHCSASLSAETAYFNPRLVSYRTPMKWKGHFYILPSQIKPMWCRLFTHYIDWLSHIPELSALTTDDQLILMMNRYVPTVNLMCAYRAIKYKIKGLALSGKTIYPRNEVEQMQIDKRICFKQTNIIYDEFILPAKHMHLSEREYAFLRVLAYLMPTDRMSKEGKIIIRTAFNYYREALCTLITKSNQKSSCYEIIDRMTRIMYFLTVMERSKQETNVQYSIMLLFNIPQLNENLIFNVHVNNDGGA</sequence>
<reference evidence="2" key="1">
    <citation type="submission" date="2022-11" db="UniProtKB">
        <authorList>
            <consortium name="WormBaseParasite"/>
        </authorList>
    </citation>
    <scope>IDENTIFICATION</scope>
</reference>
<accession>A0AC34QVS8</accession>
<name>A0AC34QVS8_9BILA</name>
<proteinExistence type="predicted"/>
<evidence type="ECO:0000313" key="1">
    <source>
        <dbReference type="Proteomes" id="UP000887576"/>
    </source>
</evidence>
<dbReference type="Proteomes" id="UP000887576">
    <property type="component" value="Unplaced"/>
</dbReference>
<protein>
    <submittedName>
        <fullName evidence="2">NR LBD domain-containing protein</fullName>
    </submittedName>
</protein>
<dbReference type="WBParaSite" id="JU765_v2.g19859.t2">
    <property type="protein sequence ID" value="JU765_v2.g19859.t2"/>
    <property type="gene ID" value="JU765_v2.g19859"/>
</dbReference>
<evidence type="ECO:0000313" key="2">
    <source>
        <dbReference type="WBParaSite" id="JU765_v2.g19859.t2"/>
    </source>
</evidence>